<protein>
    <submittedName>
        <fullName evidence="1">Uncharacterized protein</fullName>
    </submittedName>
</protein>
<comment type="caution">
    <text evidence="1">The sequence shown here is derived from an EMBL/GenBank/DDBJ whole genome shotgun (WGS) entry which is preliminary data.</text>
</comment>
<keyword evidence="2" id="KW-1185">Reference proteome</keyword>
<organism evidence="1 2">
    <name type="scientific">Coemansia furcata</name>
    <dbReference type="NCBI Taxonomy" id="417177"/>
    <lineage>
        <taxon>Eukaryota</taxon>
        <taxon>Fungi</taxon>
        <taxon>Fungi incertae sedis</taxon>
        <taxon>Zoopagomycota</taxon>
        <taxon>Kickxellomycotina</taxon>
        <taxon>Kickxellomycetes</taxon>
        <taxon>Kickxellales</taxon>
        <taxon>Kickxellaceae</taxon>
        <taxon>Coemansia</taxon>
    </lineage>
</organism>
<reference evidence="1" key="1">
    <citation type="submission" date="2022-07" db="EMBL/GenBank/DDBJ databases">
        <title>Phylogenomic reconstructions and comparative analyses of Kickxellomycotina fungi.</title>
        <authorList>
            <person name="Reynolds N.K."/>
            <person name="Stajich J.E."/>
            <person name="Barry K."/>
            <person name="Grigoriev I.V."/>
            <person name="Crous P."/>
            <person name="Smith M.E."/>
        </authorList>
    </citation>
    <scope>NUCLEOTIDE SEQUENCE</scope>
    <source>
        <strain evidence="1">CBS 102833</strain>
    </source>
</reference>
<dbReference type="Proteomes" id="UP001140096">
    <property type="component" value="Unassembled WGS sequence"/>
</dbReference>
<sequence length="83" mass="9097">ILAACANAHYECTTQEAFDVLFNNATTDIVAERLLVSLKNGVAKLRTDLNQASAESAAQRIMDRYRSILSYLPKGLTANLPQI</sequence>
<name>A0ACC1L783_9FUNG</name>
<gene>
    <name evidence="1" type="ORF">H4S07_004742</name>
</gene>
<dbReference type="EMBL" id="JANBUP010002030">
    <property type="protein sequence ID" value="KAJ2802234.1"/>
    <property type="molecule type" value="Genomic_DNA"/>
</dbReference>
<accession>A0ACC1L783</accession>
<evidence type="ECO:0000313" key="2">
    <source>
        <dbReference type="Proteomes" id="UP001140096"/>
    </source>
</evidence>
<feature type="non-terminal residue" evidence="1">
    <location>
        <position position="1"/>
    </location>
</feature>
<evidence type="ECO:0000313" key="1">
    <source>
        <dbReference type="EMBL" id="KAJ2802234.1"/>
    </source>
</evidence>
<proteinExistence type="predicted"/>